<organism evidence="1 2">
    <name type="scientific">Lithohypha guttulata</name>
    <dbReference type="NCBI Taxonomy" id="1690604"/>
    <lineage>
        <taxon>Eukaryota</taxon>
        <taxon>Fungi</taxon>
        <taxon>Dikarya</taxon>
        <taxon>Ascomycota</taxon>
        <taxon>Pezizomycotina</taxon>
        <taxon>Eurotiomycetes</taxon>
        <taxon>Chaetothyriomycetidae</taxon>
        <taxon>Chaetothyriales</taxon>
        <taxon>Trichomeriaceae</taxon>
        <taxon>Lithohypha</taxon>
    </lineage>
</organism>
<gene>
    <name evidence="1" type="ORF">LTR05_001026</name>
</gene>
<dbReference type="AlphaFoldDB" id="A0AAN7T5D2"/>
<comment type="caution">
    <text evidence="1">The sequence shown here is derived from an EMBL/GenBank/DDBJ whole genome shotgun (WGS) entry which is preliminary data.</text>
</comment>
<reference evidence="1 2" key="1">
    <citation type="submission" date="2023-08" db="EMBL/GenBank/DDBJ databases">
        <title>Black Yeasts Isolated from many extreme environments.</title>
        <authorList>
            <person name="Coleine C."/>
            <person name="Stajich J.E."/>
            <person name="Selbmann L."/>
        </authorList>
    </citation>
    <scope>NUCLEOTIDE SEQUENCE [LARGE SCALE GENOMIC DNA]</scope>
    <source>
        <strain evidence="1 2">CCFEE 5910</strain>
    </source>
</reference>
<evidence type="ECO:0000313" key="2">
    <source>
        <dbReference type="Proteomes" id="UP001309876"/>
    </source>
</evidence>
<name>A0AAN7T5D2_9EURO</name>
<proteinExistence type="predicted"/>
<sequence>MDVTLLGKDIVTVHRSTTIFTECILEDLYPVTVDGVVDLSWSRNSIIGSNEDKVLFDIPEAGNASLQSYPCDANNDWIATGQQP</sequence>
<protein>
    <submittedName>
        <fullName evidence="1">Uncharacterized protein</fullName>
    </submittedName>
</protein>
<keyword evidence="2" id="KW-1185">Reference proteome</keyword>
<dbReference type="Proteomes" id="UP001309876">
    <property type="component" value="Unassembled WGS sequence"/>
</dbReference>
<accession>A0AAN7T5D2</accession>
<evidence type="ECO:0000313" key="1">
    <source>
        <dbReference type="EMBL" id="KAK5090849.1"/>
    </source>
</evidence>
<dbReference type="EMBL" id="JAVRRJ010000001">
    <property type="protein sequence ID" value="KAK5090849.1"/>
    <property type="molecule type" value="Genomic_DNA"/>
</dbReference>